<keyword evidence="2" id="KW-0812">Transmembrane</keyword>
<organism evidence="4 5">
    <name type="scientific">Roseiconus nitratireducens</name>
    <dbReference type="NCBI Taxonomy" id="2605748"/>
    <lineage>
        <taxon>Bacteria</taxon>
        <taxon>Pseudomonadati</taxon>
        <taxon>Planctomycetota</taxon>
        <taxon>Planctomycetia</taxon>
        <taxon>Pirellulales</taxon>
        <taxon>Pirellulaceae</taxon>
        <taxon>Roseiconus</taxon>
    </lineage>
</organism>
<feature type="compositionally biased region" description="Basic and acidic residues" evidence="1">
    <location>
        <begin position="588"/>
        <end position="605"/>
    </location>
</feature>
<evidence type="ECO:0000256" key="2">
    <source>
        <dbReference type="SAM" id="Phobius"/>
    </source>
</evidence>
<dbReference type="Gene3D" id="1.25.40.10">
    <property type="entry name" value="Tetratricopeptide repeat domain"/>
    <property type="match status" value="1"/>
</dbReference>
<dbReference type="Gene3D" id="3.40.50.410">
    <property type="entry name" value="von Willebrand factor, type A domain"/>
    <property type="match status" value="1"/>
</dbReference>
<dbReference type="SMART" id="SM00327">
    <property type="entry name" value="VWA"/>
    <property type="match status" value="1"/>
</dbReference>
<dbReference type="InterPro" id="IPR036465">
    <property type="entry name" value="vWFA_dom_sf"/>
</dbReference>
<dbReference type="Pfam" id="PF13519">
    <property type="entry name" value="VWA_2"/>
    <property type="match status" value="1"/>
</dbReference>
<dbReference type="AlphaFoldDB" id="A0A5M6D418"/>
<keyword evidence="2" id="KW-1133">Transmembrane helix</keyword>
<feature type="domain" description="VWFA" evidence="3">
    <location>
        <begin position="87"/>
        <end position="283"/>
    </location>
</feature>
<dbReference type="Proteomes" id="UP000324479">
    <property type="component" value="Unassembled WGS sequence"/>
</dbReference>
<evidence type="ECO:0000256" key="1">
    <source>
        <dbReference type="SAM" id="MobiDB-lite"/>
    </source>
</evidence>
<proteinExistence type="predicted"/>
<dbReference type="EMBL" id="VWOX01000008">
    <property type="protein sequence ID" value="KAA5542257.1"/>
    <property type="molecule type" value="Genomic_DNA"/>
</dbReference>
<dbReference type="InterPro" id="IPR002035">
    <property type="entry name" value="VWF_A"/>
</dbReference>
<evidence type="ECO:0000259" key="3">
    <source>
        <dbReference type="PROSITE" id="PS50234"/>
    </source>
</evidence>
<feature type="compositionally biased region" description="Basic and acidic residues" evidence="1">
    <location>
        <begin position="481"/>
        <end position="490"/>
    </location>
</feature>
<feature type="region of interest" description="Disordered" evidence="1">
    <location>
        <begin position="473"/>
        <end position="627"/>
    </location>
</feature>
<feature type="compositionally biased region" description="Acidic residues" evidence="1">
    <location>
        <begin position="492"/>
        <end position="503"/>
    </location>
</feature>
<name>A0A5M6D418_9BACT</name>
<reference evidence="4 5" key="1">
    <citation type="submission" date="2019-08" db="EMBL/GenBank/DDBJ databases">
        <authorList>
            <person name="Dhanesh K."/>
            <person name="Kumar G."/>
            <person name="Sasikala C."/>
            <person name="Venkata Ramana C."/>
        </authorList>
    </citation>
    <scope>NUCLEOTIDE SEQUENCE [LARGE SCALE GENOMIC DNA]</scope>
    <source>
        <strain evidence="4 5">JC645</strain>
    </source>
</reference>
<feature type="compositionally biased region" description="Polar residues" evidence="1">
    <location>
        <begin position="609"/>
        <end position="627"/>
    </location>
</feature>
<dbReference type="CDD" id="cd00198">
    <property type="entry name" value="vWFA"/>
    <property type="match status" value="1"/>
</dbReference>
<evidence type="ECO:0000313" key="5">
    <source>
        <dbReference type="Proteomes" id="UP000324479"/>
    </source>
</evidence>
<feature type="transmembrane region" description="Helical" evidence="2">
    <location>
        <begin position="15"/>
        <end position="34"/>
    </location>
</feature>
<feature type="transmembrane region" description="Helical" evidence="2">
    <location>
        <begin position="338"/>
        <end position="358"/>
    </location>
</feature>
<keyword evidence="5" id="KW-1185">Reference proteome</keyword>
<gene>
    <name evidence="4" type="ORF">FYK55_15765</name>
</gene>
<feature type="transmembrane region" description="Helical" evidence="2">
    <location>
        <begin position="309"/>
        <end position="326"/>
    </location>
</feature>
<accession>A0A5M6D418</accession>
<dbReference type="SUPFAM" id="SSF53300">
    <property type="entry name" value="vWA-like"/>
    <property type="match status" value="1"/>
</dbReference>
<keyword evidence="2" id="KW-0472">Membrane</keyword>
<dbReference type="InterPro" id="IPR011990">
    <property type="entry name" value="TPR-like_helical_dom_sf"/>
</dbReference>
<dbReference type="PROSITE" id="PS50234">
    <property type="entry name" value="VWFA"/>
    <property type="match status" value="1"/>
</dbReference>
<protein>
    <submittedName>
        <fullName evidence="4">VWA domain-containing protein</fullName>
    </submittedName>
</protein>
<feature type="transmembrane region" description="Helical" evidence="2">
    <location>
        <begin position="55"/>
        <end position="74"/>
    </location>
</feature>
<evidence type="ECO:0000313" key="4">
    <source>
        <dbReference type="EMBL" id="KAA5542257.1"/>
    </source>
</evidence>
<sequence>MHPIAAVEMLAPERIVFAASVVACVGVWIISIPVQKRWAERMFGSIGPRAVWSSLAIRMMILLSLLLAAVDLRVEGDRVSVAQPSLQVVCLLDRSRSMLAEDLPGAGSRMDAGKRLIEALLEQSPGTPMALVSFAGDARIEIPLTRDHDQVLAALDRIDPMHNRSHGSNFASAFQRSRECFADRFPGNRWLVVITDGEYPSGVDSPEPVEPIDALTSDFIVVGNSRTGGRIPIPGQTSFLMHNGETVTTVADASAVERLANKIGGHVLQIESGDALMSAEEELAEAARNRLADSVPDATKLSVSLAKPLATGFLFVALVFSLLEIVPSSSLANWRRTLRRAVVTSSVLIALGLVAGAGTGEEVFKAGTPQLSYRERVLRFNQAVSAYQNQDYLQAERGFRAGLDDADPQLRRRSTFNLANTLYRSVGSVAMSKQQAIGRLQQAVTAYRRCIALGHRPEDASANRRLARRLIEQIQRQVPDSSERPERPGGDDAQDDDAQDDESPAPGGEGSDPNDNESTSPEQDNDSGEPERGPSGSGPSGSAAPDRSDSPSESPANDNAPGGQGSGSGDRAGANRPEDSPIPQIGDQRAEELLDDIRRRAETRRARTSGSQPAQTSPAESSNIMPW</sequence>
<comment type="caution">
    <text evidence="4">The sequence shown here is derived from an EMBL/GenBank/DDBJ whole genome shotgun (WGS) entry which is preliminary data.</text>
</comment>
<dbReference type="RefSeq" id="WP_150077404.1">
    <property type="nucleotide sequence ID" value="NZ_VWOX01000008.1"/>
</dbReference>